<gene>
    <name evidence="9" type="ORF">MARPU_15590</name>
</gene>
<evidence type="ECO:0000256" key="4">
    <source>
        <dbReference type="ARBA" id="ARBA00022692"/>
    </source>
</evidence>
<keyword evidence="3" id="KW-1134">Transmembrane beta strand</keyword>
<name>W0E2Y6_MARPU</name>
<dbReference type="OrthoDB" id="19849at2"/>
<protein>
    <submittedName>
        <fullName evidence="9">Membrane protein involved in aromatic hydrocarbon degradation</fullName>
    </submittedName>
</protein>
<comment type="similarity">
    <text evidence="2">Belongs to the OmpP1/FadL family.</text>
</comment>
<dbReference type="PANTHER" id="PTHR35093:SF8">
    <property type="entry name" value="OUTER MEMBRANE PROTEIN NMB0088-RELATED"/>
    <property type="match status" value="1"/>
</dbReference>
<sequence length="447" mass="48241">MNGKTLSGACCLGLLGALAATEAMATNGMALSGYGAISMGLGGASQAYDTGNYGAINNAATLSLMEEGHRFEIGASLMHIDATTRMSGMPELDSDADWFLMPNLSYVTKQGRWSYGIGAFSQGGMGADYGKDSYLSIDPNSGQPTGLRDHSEVMVGRLILPLAFQATDRLSVGASLDLVYGRMTMQQAMPSQALVDMMTPGQQTLGTARVDPNTAAGLGSANYAHFDFSKLDNWGLGGQIGLTYRATDRLVLGTSYQFETHMGDLDGDGSIQAGVGSNYSTLSGDVKIKDFQWPATFKAGLAFQASDKLLLVADIKHYAWSEVMDALRIRFRPDSGGYVDVDMTQDWDDQWVYSIGMQYSVNDALQLRAGFNYAADPVPEEYLQHLGEAITESHLMLGLGYRISPHQRVDVAYTHAFENEETNTNPLVGLTSSLAQDTLSINYSHRF</sequence>
<dbReference type="EMBL" id="CP007031">
    <property type="protein sequence ID" value="AHF05107.1"/>
    <property type="molecule type" value="Genomic_DNA"/>
</dbReference>
<dbReference type="HOGENOM" id="CLU_035981_1_1_6"/>
<evidence type="ECO:0000256" key="3">
    <source>
        <dbReference type="ARBA" id="ARBA00022452"/>
    </source>
</evidence>
<keyword evidence="7" id="KW-0998">Cell outer membrane</keyword>
<accession>W0E2Y6</accession>
<evidence type="ECO:0000256" key="7">
    <source>
        <dbReference type="ARBA" id="ARBA00023237"/>
    </source>
</evidence>
<proteinExistence type="inferred from homology"/>
<dbReference type="RefSeq" id="WP_005222887.1">
    <property type="nucleotide sequence ID" value="NZ_CP007031.1"/>
</dbReference>
<keyword evidence="5 8" id="KW-0732">Signal</keyword>
<dbReference type="InterPro" id="IPR005017">
    <property type="entry name" value="OMPP1/FadL/TodX"/>
</dbReference>
<dbReference type="PANTHER" id="PTHR35093">
    <property type="entry name" value="OUTER MEMBRANE PROTEIN NMB0088-RELATED"/>
    <property type="match status" value="1"/>
</dbReference>
<dbReference type="GO" id="GO:0009279">
    <property type="term" value="C:cell outer membrane"/>
    <property type="evidence" value="ECO:0007669"/>
    <property type="project" value="UniProtKB-SubCell"/>
</dbReference>
<reference evidence="9 10" key="1">
    <citation type="submission" date="2013-12" db="EMBL/GenBank/DDBJ databases">
        <authorList>
            <consortium name="DOE Joint Genome Institute"/>
            <person name="Bryant D.A."/>
            <person name="Huntemann M."/>
            <person name="Han J."/>
            <person name="Chen A."/>
            <person name="Kyrpides N."/>
            <person name="Mavromatis K."/>
            <person name="Markowitz V."/>
            <person name="Palaniappan K."/>
            <person name="Ivanova N."/>
            <person name="Schaumberg A."/>
            <person name="Pati A."/>
            <person name="Liolios K."/>
            <person name="Nordberg H.P."/>
            <person name="Cantor M.N."/>
            <person name="Hua S.X."/>
            <person name="Woyke T."/>
        </authorList>
    </citation>
    <scope>NUCLEOTIDE SEQUENCE [LARGE SCALE GENOMIC DNA]</scope>
    <source>
        <strain evidence="9 10">984</strain>
    </source>
</reference>
<evidence type="ECO:0000313" key="10">
    <source>
        <dbReference type="Proteomes" id="UP000005275"/>
    </source>
</evidence>
<evidence type="ECO:0000256" key="1">
    <source>
        <dbReference type="ARBA" id="ARBA00004571"/>
    </source>
</evidence>
<dbReference type="AlphaFoldDB" id="W0E2Y6"/>
<feature type="signal peptide" evidence="8">
    <location>
        <begin position="1"/>
        <end position="25"/>
    </location>
</feature>
<feature type="chain" id="PRO_5004787294" evidence="8">
    <location>
        <begin position="26"/>
        <end position="447"/>
    </location>
</feature>
<dbReference type="KEGG" id="mpur:MARPU_15590"/>
<dbReference type="GO" id="GO:0015483">
    <property type="term" value="F:long-chain fatty acid transporting porin activity"/>
    <property type="evidence" value="ECO:0007669"/>
    <property type="project" value="TreeGrafter"/>
</dbReference>
<keyword evidence="4" id="KW-0812">Transmembrane</keyword>
<dbReference type="Pfam" id="PF03349">
    <property type="entry name" value="Toluene_X"/>
    <property type="match status" value="1"/>
</dbReference>
<evidence type="ECO:0000256" key="8">
    <source>
        <dbReference type="SAM" id="SignalP"/>
    </source>
</evidence>
<evidence type="ECO:0000256" key="2">
    <source>
        <dbReference type="ARBA" id="ARBA00008163"/>
    </source>
</evidence>
<dbReference type="STRING" id="765910.MARPU_15590"/>
<dbReference type="Proteomes" id="UP000005275">
    <property type="component" value="Chromosome"/>
</dbReference>
<dbReference type="SUPFAM" id="SSF56935">
    <property type="entry name" value="Porins"/>
    <property type="match status" value="1"/>
</dbReference>
<keyword evidence="10" id="KW-1185">Reference proteome</keyword>
<evidence type="ECO:0000256" key="5">
    <source>
        <dbReference type="ARBA" id="ARBA00022729"/>
    </source>
</evidence>
<keyword evidence="6" id="KW-0472">Membrane</keyword>
<evidence type="ECO:0000256" key="6">
    <source>
        <dbReference type="ARBA" id="ARBA00023136"/>
    </source>
</evidence>
<organism evidence="9 10">
    <name type="scientific">Marichromatium purpuratum 984</name>
    <dbReference type="NCBI Taxonomy" id="765910"/>
    <lineage>
        <taxon>Bacteria</taxon>
        <taxon>Pseudomonadati</taxon>
        <taxon>Pseudomonadota</taxon>
        <taxon>Gammaproteobacteria</taxon>
        <taxon>Chromatiales</taxon>
        <taxon>Chromatiaceae</taxon>
        <taxon>Marichromatium</taxon>
    </lineage>
</organism>
<comment type="subcellular location">
    <subcellularLocation>
        <location evidence="1">Cell outer membrane</location>
        <topology evidence="1">Multi-pass membrane protein</topology>
    </subcellularLocation>
</comment>
<dbReference type="Gene3D" id="2.40.160.60">
    <property type="entry name" value="Outer membrane protein transport protein (OMPP1/FadL/TodX)"/>
    <property type="match status" value="1"/>
</dbReference>
<evidence type="ECO:0000313" key="9">
    <source>
        <dbReference type="EMBL" id="AHF05107.1"/>
    </source>
</evidence>
<dbReference type="eggNOG" id="COG2067">
    <property type="taxonomic scope" value="Bacteria"/>
</dbReference>